<feature type="transmembrane region" description="Helical" evidence="2">
    <location>
        <begin position="42"/>
        <end position="64"/>
    </location>
</feature>
<proteinExistence type="predicted"/>
<dbReference type="InterPro" id="IPR018620">
    <property type="entry name" value="Ubiquitin3-bd_protein_But2_C"/>
</dbReference>
<dbReference type="OrthoDB" id="3350619at2759"/>
<feature type="domain" description="Ubiquitin 3 binding protein But2 C-terminal" evidence="3">
    <location>
        <begin position="105"/>
        <end position="215"/>
    </location>
</feature>
<accession>A0A5C3N1P4</accession>
<dbReference type="Pfam" id="PF09792">
    <property type="entry name" value="But2"/>
    <property type="match status" value="1"/>
</dbReference>
<keyword evidence="2" id="KW-0812">Transmembrane</keyword>
<protein>
    <recommendedName>
        <fullName evidence="3">Ubiquitin 3 binding protein But2 C-terminal domain-containing protein</fullName>
    </recommendedName>
</protein>
<feature type="region of interest" description="Disordered" evidence="1">
    <location>
        <begin position="13"/>
        <end position="35"/>
    </location>
</feature>
<keyword evidence="5" id="KW-1185">Reference proteome</keyword>
<keyword evidence="2" id="KW-1133">Transmembrane helix</keyword>
<dbReference type="EMBL" id="ML213512">
    <property type="protein sequence ID" value="TFK51123.1"/>
    <property type="molecule type" value="Genomic_DNA"/>
</dbReference>
<name>A0A5C3N1P4_9AGAM</name>
<dbReference type="AlphaFoldDB" id="A0A5C3N1P4"/>
<evidence type="ECO:0000259" key="3">
    <source>
        <dbReference type="Pfam" id="PF09792"/>
    </source>
</evidence>
<dbReference type="Proteomes" id="UP000305948">
    <property type="component" value="Unassembled WGS sequence"/>
</dbReference>
<evidence type="ECO:0000313" key="5">
    <source>
        <dbReference type="Proteomes" id="UP000305948"/>
    </source>
</evidence>
<sequence length="240" mass="27164">MFRNDRRGQYTALELELEDGSDGSRERDASPMPQPTQTSVRWLIITCIVSLVISTLNLSVAALWEAPPRPFKMSSAKPRFPSVYIGLERLNVSQRILDMPPVMNYPMMISSVNEVKPGEVDRNGTAVRIDNDHSTVMQFRVHDYGLERCTLNVTIPATSELGTKTYSSLRDTQTIQVWRLADTETLLRPRTLSWRNKPARLALVGTLEFAPGTSSYLPCIRFKQDHAAPLLGLMMYQIYT</sequence>
<keyword evidence="2" id="KW-0472">Membrane</keyword>
<gene>
    <name evidence="4" type="ORF">OE88DRAFT_1645339</name>
</gene>
<evidence type="ECO:0000256" key="1">
    <source>
        <dbReference type="SAM" id="MobiDB-lite"/>
    </source>
</evidence>
<organism evidence="4 5">
    <name type="scientific">Heliocybe sulcata</name>
    <dbReference type="NCBI Taxonomy" id="5364"/>
    <lineage>
        <taxon>Eukaryota</taxon>
        <taxon>Fungi</taxon>
        <taxon>Dikarya</taxon>
        <taxon>Basidiomycota</taxon>
        <taxon>Agaricomycotina</taxon>
        <taxon>Agaricomycetes</taxon>
        <taxon>Gloeophyllales</taxon>
        <taxon>Gloeophyllaceae</taxon>
        <taxon>Heliocybe</taxon>
    </lineage>
</organism>
<evidence type="ECO:0000313" key="4">
    <source>
        <dbReference type="EMBL" id="TFK51123.1"/>
    </source>
</evidence>
<evidence type="ECO:0000256" key="2">
    <source>
        <dbReference type="SAM" id="Phobius"/>
    </source>
</evidence>
<reference evidence="4 5" key="1">
    <citation type="journal article" date="2019" name="Nat. Ecol. Evol.">
        <title>Megaphylogeny resolves global patterns of mushroom evolution.</title>
        <authorList>
            <person name="Varga T."/>
            <person name="Krizsan K."/>
            <person name="Foldi C."/>
            <person name="Dima B."/>
            <person name="Sanchez-Garcia M."/>
            <person name="Sanchez-Ramirez S."/>
            <person name="Szollosi G.J."/>
            <person name="Szarkandi J.G."/>
            <person name="Papp V."/>
            <person name="Albert L."/>
            <person name="Andreopoulos W."/>
            <person name="Angelini C."/>
            <person name="Antonin V."/>
            <person name="Barry K.W."/>
            <person name="Bougher N.L."/>
            <person name="Buchanan P."/>
            <person name="Buyck B."/>
            <person name="Bense V."/>
            <person name="Catcheside P."/>
            <person name="Chovatia M."/>
            <person name="Cooper J."/>
            <person name="Damon W."/>
            <person name="Desjardin D."/>
            <person name="Finy P."/>
            <person name="Geml J."/>
            <person name="Haridas S."/>
            <person name="Hughes K."/>
            <person name="Justo A."/>
            <person name="Karasinski D."/>
            <person name="Kautmanova I."/>
            <person name="Kiss B."/>
            <person name="Kocsube S."/>
            <person name="Kotiranta H."/>
            <person name="LaButti K.M."/>
            <person name="Lechner B.E."/>
            <person name="Liimatainen K."/>
            <person name="Lipzen A."/>
            <person name="Lukacs Z."/>
            <person name="Mihaltcheva S."/>
            <person name="Morgado L.N."/>
            <person name="Niskanen T."/>
            <person name="Noordeloos M.E."/>
            <person name="Ohm R.A."/>
            <person name="Ortiz-Santana B."/>
            <person name="Ovrebo C."/>
            <person name="Racz N."/>
            <person name="Riley R."/>
            <person name="Savchenko A."/>
            <person name="Shiryaev A."/>
            <person name="Soop K."/>
            <person name="Spirin V."/>
            <person name="Szebenyi C."/>
            <person name="Tomsovsky M."/>
            <person name="Tulloss R.E."/>
            <person name="Uehling J."/>
            <person name="Grigoriev I.V."/>
            <person name="Vagvolgyi C."/>
            <person name="Papp T."/>
            <person name="Martin F.M."/>
            <person name="Miettinen O."/>
            <person name="Hibbett D.S."/>
            <person name="Nagy L.G."/>
        </authorList>
    </citation>
    <scope>NUCLEOTIDE SEQUENCE [LARGE SCALE GENOMIC DNA]</scope>
    <source>
        <strain evidence="4 5">OMC1185</strain>
    </source>
</reference>